<name>A0A9B0M1P2_ODORO</name>
<gene>
    <name evidence="4" type="primary">LOC101368228</name>
</gene>
<dbReference type="InterPro" id="IPR000566">
    <property type="entry name" value="Lipocln_cytosolic_FA-bd_dom"/>
</dbReference>
<dbReference type="Gene3D" id="2.40.128.20">
    <property type="match status" value="1"/>
</dbReference>
<accession>A0A9B0M1P2</accession>
<organism evidence="3 4">
    <name type="scientific">Odobenus rosmarus divergens</name>
    <name type="common">Pacific walrus</name>
    <dbReference type="NCBI Taxonomy" id="9708"/>
    <lineage>
        <taxon>Eukaryota</taxon>
        <taxon>Metazoa</taxon>
        <taxon>Chordata</taxon>
        <taxon>Craniata</taxon>
        <taxon>Vertebrata</taxon>
        <taxon>Euteleostomi</taxon>
        <taxon>Mammalia</taxon>
        <taxon>Eutheria</taxon>
        <taxon>Laurasiatheria</taxon>
        <taxon>Carnivora</taxon>
        <taxon>Caniformia</taxon>
        <taxon>Pinnipedia</taxon>
        <taxon>Odobenidae</taxon>
        <taxon>Odobenus</taxon>
    </lineage>
</organism>
<evidence type="ECO:0000313" key="4">
    <source>
        <dbReference type="RefSeq" id="XP_004417144.1"/>
    </source>
</evidence>
<dbReference type="PANTHER" id="PTHR11430:SF79">
    <property type="entry name" value="EPIDIDYMAL-SPECIFIC LIPOCALIN-10"/>
    <property type="match status" value="1"/>
</dbReference>
<dbReference type="AlphaFoldDB" id="A0A9B0M1P2"/>
<feature type="domain" description="Lipocalin/cytosolic fatty-acid binding" evidence="2">
    <location>
        <begin position="501"/>
        <end position="631"/>
    </location>
</feature>
<evidence type="ECO:0000313" key="3">
    <source>
        <dbReference type="Proteomes" id="UP000245340"/>
    </source>
</evidence>
<sequence>MAPFSFYAPLLRTGASGRTCCLPNALPGHIFGVFFSEVCFSCFVPHCLSLLNGSCLLVFLPEFPSHELISVSQDCCISVVCSLYGLTASGTSAPLDAECLSPQLQMTLCLSEAPFVPVTWLPAHEASWEVEGSRFALCRALVSAHSQARLDSVQNEASGVMECRGGRQQGQGGPEGGQVQTGGVERQMEQDFPGWVLTGGGAGGQDQQSRIMGAGGTARPWPRGMCAGVRISGRMRAVLRAVLLALVSVPRTQAVWLRRLDPKPLLGSCYVLAVASGEKGFALEKATKNVEGVMVTLTPENNLKMLSSRHRRCGARVYLSQAWPWDKQGQGRSGVGWQLHGVGELGPTGHGVAPEPRGWVVPVKLVESDFQIQKLGLWRALGPMQSHGCHRSHGNATGLRPLFWHLLIGLIGQQPLLVPVSRRISVQGPGPDPDLERWIVLRPLLQTHIQIRGWRRVHSSGASSTFTLLGSRRPPSVLAMGSRPQVQLPRESHSLNWNKFSGFWYILAVTSEDQRFLPGRDRRKLGASMVEVHKAGQLNVVLAFSWSQGCQSHTLILRKDRKKAMFRNPLKGVEGFHVLSTDYSYGVVYVRLGRAGRTSKTLLLLGRQDTSSFPSMKKFVDICEILELSNSGTILPTDASCAHTILP</sequence>
<dbReference type="GO" id="GO:0036094">
    <property type="term" value="F:small molecule binding"/>
    <property type="evidence" value="ECO:0007669"/>
    <property type="project" value="InterPro"/>
</dbReference>
<dbReference type="RefSeq" id="XP_004417144.1">
    <property type="nucleotide sequence ID" value="XM_004417087.1"/>
</dbReference>
<evidence type="ECO:0000259" key="2">
    <source>
        <dbReference type="Pfam" id="PF00061"/>
    </source>
</evidence>
<proteinExistence type="inferred from homology"/>
<dbReference type="InterPro" id="IPR012674">
    <property type="entry name" value="Calycin"/>
</dbReference>
<dbReference type="Proteomes" id="UP000245340">
    <property type="component" value="Unplaced"/>
</dbReference>
<dbReference type="InterPro" id="IPR022272">
    <property type="entry name" value="Lipocalin_CS"/>
</dbReference>
<protein>
    <submittedName>
        <fullName evidence="4">Uncharacterized protein LOC101368228</fullName>
    </submittedName>
</protein>
<dbReference type="PROSITE" id="PS00213">
    <property type="entry name" value="LIPOCALIN"/>
    <property type="match status" value="1"/>
</dbReference>
<keyword evidence="3" id="KW-1185">Reference proteome</keyword>
<evidence type="ECO:0000256" key="1">
    <source>
        <dbReference type="ARBA" id="ARBA00006889"/>
    </source>
</evidence>
<dbReference type="PANTHER" id="PTHR11430">
    <property type="entry name" value="LIPOCALIN"/>
    <property type="match status" value="1"/>
</dbReference>
<reference evidence="4" key="1">
    <citation type="submission" date="2025-08" db="UniProtKB">
        <authorList>
            <consortium name="RefSeq"/>
        </authorList>
    </citation>
    <scope>IDENTIFICATION</scope>
</reference>
<dbReference type="SUPFAM" id="SSF50814">
    <property type="entry name" value="Lipocalins"/>
    <property type="match status" value="1"/>
</dbReference>
<dbReference type="InterPro" id="IPR002345">
    <property type="entry name" value="Lipocalin"/>
</dbReference>
<dbReference type="Pfam" id="PF00061">
    <property type="entry name" value="Lipocalin"/>
    <property type="match status" value="1"/>
</dbReference>
<comment type="similarity">
    <text evidence="1">Belongs to the calycin superfamily. Lipocalin family.</text>
</comment>